<keyword evidence="1" id="KW-0732">Signal</keyword>
<evidence type="ECO:0000256" key="1">
    <source>
        <dbReference type="SAM" id="SignalP"/>
    </source>
</evidence>
<keyword evidence="3" id="KW-1185">Reference proteome</keyword>
<dbReference type="RefSeq" id="WP_189630734.1">
    <property type="nucleotide sequence ID" value="NZ_BNAG01000003.1"/>
</dbReference>
<comment type="caution">
    <text evidence="2">The sequence shown here is derived from an EMBL/GenBank/DDBJ whole genome shotgun (WGS) entry which is preliminary data.</text>
</comment>
<feature type="chain" id="PRO_5046101506" evidence="1">
    <location>
        <begin position="26"/>
        <end position="118"/>
    </location>
</feature>
<organism evidence="2 3">
    <name type="scientific">Roseivirga thermotolerans</name>
    <dbReference type="NCBI Taxonomy" id="1758176"/>
    <lineage>
        <taxon>Bacteria</taxon>
        <taxon>Pseudomonadati</taxon>
        <taxon>Bacteroidota</taxon>
        <taxon>Cytophagia</taxon>
        <taxon>Cytophagales</taxon>
        <taxon>Roseivirgaceae</taxon>
        <taxon>Roseivirga</taxon>
    </lineage>
</organism>
<evidence type="ECO:0000313" key="3">
    <source>
        <dbReference type="Proteomes" id="UP000658258"/>
    </source>
</evidence>
<protein>
    <submittedName>
        <fullName evidence="2">Uncharacterized protein</fullName>
    </submittedName>
</protein>
<name>A0ABQ3I6T1_9BACT</name>
<proteinExistence type="predicted"/>
<dbReference type="Proteomes" id="UP000658258">
    <property type="component" value="Unassembled WGS sequence"/>
</dbReference>
<accession>A0ABQ3I6T1</accession>
<reference evidence="3" key="1">
    <citation type="journal article" date="2019" name="Int. J. Syst. Evol. Microbiol.">
        <title>The Global Catalogue of Microorganisms (GCM) 10K type strain sequencing project: providing services to taxonomists for standard genome sequencing and annotation.</title>
        <authorList>
            <consortium name="The Broad Institute Genomics Platform"/>
            <consortium name="The Broad Institute Genome Sequencing Center for Infectious Disease"/>
            <person name="Wu L."/>
            <person name="Ma J."/>
        </authorList>
    </citation>
    <scope>NUCLEOTIDE SEQUENCE [LARGE SCALE GENOMIC DNA]</scope>
    <source>
        <strain evidence="3">CGMCC 1.15111</strain>
    </source>
</reference>
<gene>
    <name evidence="2" type="ORF">GCM10011340_26500</name>
</gene>
<dbReference type="EMBL" id="BNAG01000003">
    <property type="protein sequence ID" value="GHE69255.1"/>
    <property type="molecule type" value="Genomic_DNA"/>
</dbReference>
<evidence type="ECO:0000313" key="2">
    <source>
        <dbReference type="EMBL" id="GHE69255.1"/>
    </source>
</evidence>
<sequence length="118" mass="13383">MKKVNKSRISAIMALLLAVTIIASAGTPISNNFPNESEADSLAYDEHYLEQIDAYVDQYLIEHIVEFEEVNYVKVYDANQQLIVEGIKTELGEEQLKLLRQADLLSELQGTAYYQINN</sequence>
<feature type="signal peptide" evidence="1">
    <location>
        <begin position="1"/>
        <end position="25"/>
    </location>
</feature>